<reference evidence="1 2" key="1">
    <citation type="submission" date="2013-06" db="EMBL/GenBank/DDBJ databases">
        <title>The draft sequence of the Mycobacterium elephantis genome.</title>
        <authorList>
            <person name="Pettersson F.B."/>
            <person name="Das S."/>
            <person name="Dasgupta S."/>
            <person name="Bhattacharya A."/>
            <person name="Kirsebom L.A."/>
        </authorList>
    </citation>
    <scope>NUCLEOTIDE SEQUENCE [LARGE SCALE GENOMIC DNA]</scope>
    <source>
        <strain evidence="1 2">DSM 44368</strain>
    </source>
</reference>
<sequence>MAAAATKSTTIPTGTLIQNAHRQLRWSVK</sequence>
<dbReference type="EMBL" id="ATDN01000006">
    <property type="protein sequence ID" value="RWA22111.1"/>
    <property type="molecule type" value="Genomic_DNA"/>
</dbReference>
<evidence type="ECO:0000313" key="1">
    <source>
        <dbReference type="EMBL" id="RWA22111.1"/>
    </source>
</evidence>
<organism evidence="1 2">
    <name type="scientific">Mycolicibacterium elephantis DSM 44368</name>
    <dbReference type="NCBI Taxonomy" id="1335622"/>
    <lineage>
        <taxon>Bacteria</taxon>
        <taxon>Bacillati</taxon>
        <taxon>Actinomycetota</taxon>
        <taxon>Actinomycetes</taxon>
        <taxon>Mycobacteriales</taxon>
        <taxon>Mycobacteriaceae</taxon>
        <taxon>Mycolicibacterium</taxon>
    </lineage>
</organism>
<name>A0A439DXJ0_9MYCO</name>
<keyword evidence="2" id="KW-1185">Reference proteome</keyword>
<proteinExistence type="predicted"/>
<accession>A0A439DXJ0</accession>
<comment type="caution">
    <text evidence="1">The sequence shown here is derived from an EMBL/GenBank/DDBJ whole genome shotgun (WGS) entry which is preliminary data.</text>
</comment>
<protein>
    <submittedName>
        <fullName evidence="1">Uncharacterized protein</fullName>
    </submittedName>
</protein>
<dbReference type="Proteomes" id="UP000287177">
    <property type="component" value="Unassembled WGS sequence"/>
</dbReference>
<evidence type="ECO:0000313" key="2">
    <source>
        <dbReference type="Proteomes" id="UP000287177"/>
    </source>
</evidence>
<dbReference type="AlphaFoldDB" id="A0A439DXJ0"/>
<gene>
    <name evidence="1" type="ORF">MELE44368_13800</name>
</gene>